<sequence>MEDDDRTMQGASDDKVEPSTVSAPVVGFTMTRAQYDSVMLAALRAETDALFRKIDAEAHKEAMQAIMDGNVAAYVASSAPVTPFTRFLPGRNDHKTSSSMSIVDLISTYDVHTTDSGEEE</sequence>
<accession>A0A3B5XYZ6</accession>
<dbReference type="Proteomes" id="UP000019116">
    <property type="component" value="Chromosome 1A"/>
</dbReference>
<dbReference type="EnsemblPlants" id="TraesCS1A02G180600.1">
    <property type="protein sequence ID" value="TraesCS1A02G180600.1"/>
    <property type="gene ID" value="TraesCS1A02G180600"/>
</dbReference>
<evidence type="ECO:0000313" key="2">
    <source>
        <dbReference type="EnsemblPlants" id="TraesCS1A02G180600.1"/>
    </source>
</evidence>
<reference evidence="2" key="1">
    <citation type="submission" date="2018-08" db="EMBL/GenBank/DDBJ databases">
        <authorList>
            <person name="Rossello M."/>
        </authorList>
    </citation>
    <scope>NUCLEOTIDE SEQUENCE [LARGE SCALE GENOMIC DNA]</scope>
    <source>
        <strain evidence="2">cv. Chinese Spring</strain>
    </source>
</reference>
<feature type="region of interest" description="Disordered" evidence="1">
    <location>
        <begin position="1"/>
        <end position="20"/>
    </location>
</feature>
<organism evidence="2">
    <name type="scientific">Triticum aestivum</name>
    <name type="common">Wheat</name>
    <dbReference type="NCBI Taxonomy" id="4565"/>
    <lineage>
        <taxon>Eukaryota</taxon>
        <taxon>Viridiplantae</taxon>
        <taxon>Streptophyta</taxon>
        <taxon>Embryophyta</taxon>
        <taxon>Tracheophyta</taxon>
        <taxon>Spermatophyta</taxon>
        <taxon>Magnoliopsida</taxon>
        <taxon>Liliopsida</taxon>
        <taxon>Poales</taxon>
        <taxon>Poaceae</taxon>
        <taxon>BOP clade</taxon>
        <taxon>Pooideae</taxon>
        <taxon>Triticodae</taxon>
        <taxon>Triticeae</taxon>
        <taxon>Triticinae</taxon>
        <taxon>Triticum</taxon>
    </lineage>
</organism>
<dbReference type="Gramene" id="TraesNOR1A03G00089660.1">
    <property type="protein sequence ID" value="TraesNOR1A03G00089660.1"/>
    <property type="gene ID" value="TraesNOR1A03G00089660"/>
</dbReference>
<reference evidence="2" key="2">
    <citation type="submission" date="2018-10" db="UniProtKB">
        <authorList>
            <consortium name="EnsemblPlants"/>
        </authorList>
    </citation>
    <scope>IDENTIFICATION</scope>
</reference>
<dbReference type="AlphaFoldDB" id="A0A3B5XYZ6"/>
<protein>
    <submittedName>
        <fullName evidence="2">Uncharacterized protein</fullName>
    </submittedName>
</protein>
<evidence type="ECO:0000256" key="1">
    <source>
        <dbReference type="SAM" id="MobiDB-lite"/>
    </source>
</evidence>
<evidence type="ECO:0000313" key="3">
    <source>
        <dbReference type="Proteomes" id="UP000019116"/>
    </source>
</evidence>
<keyword evidence="3" id="KW-1185">Reference proteome</keyword>
<name>A0A3B5XYZ6_WHEAT</name>
<dbReference type="Gramene" id="TraesCS1A03G0487100.1">
    <property type="protein sequence ID" value="TraesCS1A03G0487100.1.CDS"/>
    <property type="gene ID" value="TraesCS1A03G0487100"/>
</dbReference>
<dbReference type="Gramene" id="TraesCS1A02G180600.1">
    <property type="protein sequence ID" value="TraesCS1A02G180600.1"/>
    <property type="gene ID" value="TraesCS1A02G180600"/>
</dbReference>
<proteinExistence type="predicted"/>
<dbReference type="OMA" id="HKTSSSM"/>